<keyword evidence="1" id="KW-1133">Transmembrane helix</keyword>
<evidence type="ECO:0000313" key="2">
    <source>
        <dbReference type="EMBL" id="SHF59677.1"/>
    </source>
</evidence>
<keyword evidence="1" id="KW-0812">Transmembrane</keyword>
<dbReference type="STRING" id="1073325.SAMN05444483_101722"/>
<evidence type="ECO:0000256" key="1">
    <source>
        <dbReference type="SAM" id="Phobius"/>
    </source>
</evidence>
<sequence>MKINKIRLIGLFLFLSGIFINIYVDKKQSGFYSAAVIGFGFIMLVVGKMKVKT</sequence>
<dbReference type="Proteomes" id="UP000183945">
    <property type="component" value="Unassembled WGS sequence"/>
</dbReference>
<accession>A0A1M5CYG3</accession>
<gene>
    <name evidence="2" type="ORF">SAMN05444483_101722</name>
</gene>
<feature type="transmembrane region" description="Helical" evidence="1">
    <location>
        <begin position="7"/>
        <end position="24"/>
    </location>
</feature>
<dbReference type="EMBL" id="FQVT01000001">
    <property type="protein sequence ID" value="SHF59677.1"/>
    <property type="molecule type" value="Genomic_DNA"/>
</dbReference>
<dbReference type="AlphaFoldDB" id="A0A1M5CYG3"/>
<name>A0A1M5CYG3_SALEC</name>
<dbReference type="RefSeq" id="WP_175545931.1">
    <property type="nucleotide sequence ID" value="NZ_FQVT01000001.1"/>
</dbReference>
<protein>
    <submittedName>
        <fullName evidence="2">Uncharacterized protein</fullName>
    </submittedName>
</protein>
<proteinExistence type="predicted"/>
<feature type="transmembrane region" description="Helical" evidence="1">
    <location>
        <begin position="30"/>
        <end position="47"/>
    </location>
</feature>
<keyword evidence="1" id="KW-0472">Membrane</keyword>
<evidence type="ECO:0000313" key="3">
    <source>
        <dbReference type="Proteomes" id="UP000183945"/>
    </source>
</evidence>
<reference evidence="3" key="1">
    <citation type="submission" date="2016-11" db="EMBL/GenBank/DDBJ databases">
        <authorList>
            <person name="Varghese N."/>
            <person name="Submissions S."/>
        </authorList>
    </citation>
    <scope>NUCLEOTIDE SEQUENCE [LARGE SCALE GENOMIC DNA]</scope>
    <source>
        <strain evidence="3">DSM 24579</strain>
    </source>
</reference>
<keyword evidence="3" id="KW-1185">Reference proteome</keyword>
<organism evidence="2 3">
    <name type="scientific">Salegentibacter echinorum</name>
    <dbReference type="NCBI Taxonomy" id="1073325"/>
    <lineage>
        <taxon>Bacteria</taxon>
        <taxon>Pseudomonadati</taxon>
        <taxon>Bacteroidota</taxon>
        <taxon>Flavobacteriia</taxon>
        <taxon>Flavobacteriales</taxon>
        <taxon>Flavobacteriaceae</taxon>
        <taxon>Salegentibacter</taxon>
    </lineage>
</organism>